<proteinExistence type="predicted"/>
<keyword evidence="6" id="KW-1185">Reference proteome</keyword>
<dbReference type="PROSITE" id="PS50005">
    <property type="entry name" value="TPR"/>
    <property type="match status" value="1"/>
</dbReference>
<feature type="compositionally biased region" description="Basic and acidic residues" evidence="4">
    <location>
        <begin position="412"/>
        <end position="422"/>
    </location>
</feature>
<dbReference type="InterPro" id="IPR039663">
    <property type="entry name" value="AIP/AIPL1/TTC9"/>
</dbReference>
<organism evidence="5 6">
    <name type="scientific">Coptis chinensis</name>
    <dbReference type="NCBI Taxonomy" id="261450"/>
    <lineage>
        <taxon>Eukaryota</taxon>
        <taxon>Viridiplantae</taxon>
        <taxon>Streptophyta</taxon>
        <taxon>Embryophyta</taxon>
        <taxon>Tracheophyta</taxon>
        <taxon>Spermatophyta</taxon>
        <taxon>Magnoliopsida</taxon>
        <taxon>Ranunculales</taxon>
        <taxon>Ranunculaceae</taxon>
        <taxon>Coptidoideae</taxon>
        <taxon>Coptis</taxon>
    </lineage>
</organism>
<gene>
    <name evidence="5" type="ORF">IFM89_039038</name>
</gene>
<dbReference type="PANTHER" id="PTHR11242">
    <property type="entry name" value="ARYL HYDROCARBON RECEPTOR INTERACTING PROTEIN RELATED"/>
    <property type="match status" value="1"/>
</dbReference>
<protein>
    <submittedName>
        <fullName evidence="5">Uncharacterized protein</fullName>
    </submittedName>
</protein>
<dbReference type="Proteomes" id="UP000631114">
    <property type="component" value="Unassembled WGS sequence"/>
</dbReference>
<comment type="caution">
    <text evidence="5">The sequence shown here is derived from an EMBL/GenBank/DDBJ whole genome shotgun (WGS) entry which is preliminary data.</text>
</comment>
<dbReference type="Pfam" id="PF13181">
    <property type="entry name" value="TPR_8"/>
    <property type="match status" value="1"/>
</dbReference>
<evidence type="ECO:0000256" key="1">
    <source>
        <dbReference type="ARBA" id="ARBA00022737"/>
    </source>
</evidence>
<feature type="repeat" description="TPR" evidence="3">
    <location>
        <begin position="316"/>
        <end position="349"/>
    </location>
</feature>
<dbReference type="Gene3D" id="1.25.40.10">
    <property type="entry name" value="Tetratricopeptide repeat domain"/>
    <property type="match status" value="1"/>
</dbReference>
<dbReference type="AlphaFoldDB" id="A0A835IHH5"/>
<dbReference type="OrthoDB" id="72596at2759"/>
<sequence>MSIIDDCIVAHESLMGRFKSLKCPISKETVYLLKSCGMGPADLIMDNLCKVPGESSDKFLATREATPPKGSWGGHAALTISRNGKLVERVPLSPPLYNAASFSTKKPSWSSSFQHSVPPYNPKQPLEGQLHLKVQHSITSLDDLNALSNSLGLSPLLQCKFSPTYALSASFWNIERYIIDASVPLKLDQAPITFLKNEAQYSRTYKFIYYLRMNAITGSVSSLLNIPNTVVHSPVMLRQRIPVGELHLLPGNMVIAHMDFGYVKKPRHFLLDQYSVTWYFILESTNEEWIIGNGIGREVHRVRNEKSNNELASTNVKALYRRAQAYIQLADLDLAEIDIKKALEIEPNNRGLCLELADLLENEMAKRKWSRRLVWSILENGASDDAYYVVLSNIYLCLGSMGEGEKDEDGDGREWDSKGSRL</sequence>
<evidence type="ECO:0000313" key="5">
    <source>
        <dbReference type="EMBL" id="KAF9617856.1"/>
    </source>
</evidence>
<evidence type="ECO:0000256" key="2">
    <source>
        <dbReference type="ARBA" id="ARBA00022803"/>
    </source>
</evidence>
<keyword evidence="2 3" id="KW-0802">TPR repeat</keyword>
<accession>A0A835IHH5</accession>
<dbReference type="SUPFAM" id="SSF48452">
    <property type="entry name" value="TPR-like"/>
    <property type="match status" value="1"/>
</dbReference>
<feature type="region of interest" description="Disordered" evidence="4">
    <location>
        <begin position="403"/>
        <end position="422"/>
    </location>
</feature>
<dbReference type="EMBL" id="JADFTS010000003">
    <property type="protein sequence ID" value="KAF9617856.1"/>
    <property type="molecule type" value="Genomic_DNA"/>
</dbReference>
<name>A0A835IHH5_9MAGN</name>
<dbReference type="InterPro" id="IPR011990">
    <property type="entry name" value="TPR-like_helical_dom_sf"/>
</dbReference>
<evidence type="ECO:0000256" key="4">
    <source>
        <dbReference type="SAM" id="MobiDB-lite"/>
    </source>
</evidence>
<keyword evidence="1" id="KW-0677">Repeat</keyword>
<reference evidence="5 6" key="1">
    <citation type="submission" date="2020-10" db="EMBL/GenBank/DDBJ databases">
        <title>The Coptis chinensis genome and diversification of protoberbering-type alkaloids.</title>
        <authorList>
            <person name="Wang B."/>
            <person name="Shu S."/>
            <person name="Song C."/>
            <person name="Liu Y."/>
        </authorList>
    </citation>
    <scope>NUCLEOTIDE SEQUENCE [LARGE SCALE GENOMIC DNA]</scope>
    <source>
        <strain evidence="5">HL-2020</strain>
        <tissue evidence="5">Leaf</tissue>
    </source>
</reference>
<dbReference type="PANTHER" id="PTHR11242:SF16">
    <property type="entry name" value="ISOMERASE, PUTATIVE-RELATED"/>
    <property type="match status" value="1"/>
</dbReference>
<evidence type="ECO:0000313" key="6">
    <source>
        <dbReference type="Proteomes" id="UP000631114"/>
    </source>
</evidence>
<evidence type="ECO:0000256" key="3">
    <source>
        <dbReference type="PROSITE-ProRule" id="PRU00339"/>
    </source>
</evidence>
<dbReference type="SMART" id="SM00028">
    <property type="entry name" value="TPR"/>
    <property type="match status" value="1"/>
</dbReference>
<dbReference type="InterPro" id="IPR019734">
    <property type="entry name" value="TPR_rpt"/>
</dbReference>